<gene>
    <name evidence="1" type="ORF">ACFQJ6_01215</name>
</gene>
<dbReference type="Proteomes" id="UP001596407">
    <property type="component" value="Unassembled WGS sequence"/>
</dbReference>
<dbReference type="RefSeq" id="WP_276282267.1">
    <property type="nucleotide sequence ID" value="NZ_CP119810.1"/>
</dbReference>
<evidence type="ECO:0000313" key="2">
    <source>
        <dbReference type="Proteomes" id="UP001596407"/>
    </source>
</evidence>
<evidence type="ECO:0000313" key="1">
    <source>
        <dbReference type="EMBL" id="MFC7078952.1"/>
    </source>
</evidence>
<dbReference type="AlphaFoldDB" id="A0ABD5WEH0"/>
<proteinExistence type="predicted"/>
<organism evidence="1 2">
    <name type="scientific">Halorussus caseinilyticus</name>
    <dbReference type="NCBI Taxonomy" id="3034025"/>
    <lineage>
        <taxon>Archaea</taxon>
        <taxon>Methanobacteriati</taxon>
        <taxon>Methanobacteriota</taxon>
        <taxon>Stenosarchaea group</taxon>
        <taxon>Halobacteria</taxon>
        <taxon>Halobacteriales</taxon>
        <taxon>Haladaptataceae</taxon>
        <taxon>Halorussus</taxon>
    </lineage>
</organism>
<accession>A0ABD5WEH0</accession>
<name>A0ABD5WEH0_9EURY</name>
<dbReference type="EMBL" id="JBHSZH010000001">
    <property type="protein sequence ID" value="MFC7078952.1"/>
    <property type="molecule type" value="Genomic_DNA"/>
</dbReference>
<comment type="caution">
    <text evidence="1">The sequence shown here is derived from an EMBL/GenBank/DDBJ whole genome shotgun (WGS) entry which is preliminary data.</text>
</comment>
<dbReference type="GeneID" id="79305394"/>
<protein>
    <submittedName>
        <fullName evidence="1">Uncharacterized protein</fullName>
    </submittedName>
</protein>
<reference evidence="1 2" key="1">
    <citation type="journal article" date="2019" name="Int. J. Syst. Evol. Microbiol.">
        <title>The Global Catalogue of Microorganisms (GCM) 10K type strain sequencing project: providing services to taxonomists for standard genome sequencing and annotation.</title>
        <authorList>
            <consortium name="The Broad Institute Genomics Platform"/>
            <consortium name="The Broad Institute Genome Sequencing Center for Infectious Disease"/>
            <person name="Wu L."/>
            <person name="Ma J."/>
        </authorList>
    </citation>
    <scope>NUCLEOTIDE SEQUENCE [LARGE SCALE GENOMIC DNA]</scope>
    <source>
        <strain evidence="1 2">DT72</strain>
    </source>
</reference>
<sequence length="129" mass="14550">MSDDAPTFDIPRRPERVYPRDGGVEYEGGTVFRLSPDSEVPERELSALVERVLDGDRYTYGDWFELPAPVYLVHDECHSTAFRVVIRSGCVEFHVLPDTAEAALRGMYSRLCETGGCGWCVDCETTRPE</sequence>
<keyword evidence="2" id="KW-1185">Reference proteome</keyword>